<keyword evidence="2" id="KW-1185">Reference proteome</keyword>
<evidence type="ECO:0000313" key="2">
    <source>
        <dbReference type="Proteomes" id="UP000306628"/>
    </source>
</evidence>
<comment type="caution">
    <text evidence="1">The sequence shown here is derived from an EMBL/GenBank/DDBJ whole genome shotgun (WGS) entry which is preliminary data.</text>
</comment>
<evidence type="ECO:0000313" key="1">
    <source>
        <dbReference type="EMBL" id="TMR37215.1"/>
    </source>
</evidence>
<dbReference type="Proteomes" id="UP000306628">
    <property type="component" value="Unassembled WGS sequence"/>
</dbReference>
<dbReference type="RefSeq" id="WP_138689115.1">
    <property type="nucleotide sequence ID" value="NZ_JBHSAZ010000076.1"/>
</dbReference>
<dbReference type="AlphaFoldDB" id="A0A5S4GW79"/>
<organism evidence="1 2">
    <name type="scientific">Nonomuraea zeae</name>
    <dbReference type="NCBI Taxonomy" id="1642303"/>
    <lineage>
        <taxon>Bacteria</taxon>
        <taxon>Bacillati</taxon>
        <taxon>Actinomycetota</taxon>
        <taxon>Actinomycetes</taxon>
        <taxon>Streptosporangiales</taxon>
        <taxon>Streptosporangiaceae</taxon>
        <taxon>Nonomuraea</taxon>
    </lineage>
</organism>
<protein>
    <submittedName>
        <fullName evidence="1">Uncharacterized protein</fullName>
    </submittedName>
</protein>
<name>A0A5S4GW79_9ACTN</name>
<dbReference type="EMBL" id="VCKX01000018">
    <property type="protein sequence ID" value="TMR37215.1"/>
    <property type="molecule type" value="Genomic_DNA"/>
</dbReference>
<reference evidence="1 2" key="1">
    <citation type="submission" date="2019-05" db="EMBL/GenBank/DDBJ databases">
        <title>Draft genome sequence of Nonomuraea zeae DSM 100528.</title>
        <authorList>
            <person name="Saricaoglu S."/>
            <person name="Isik K."/>
        </authorList>
    </citation>
    <scope>NUCLEOTIDE SEQUENCE [LARGE SCALE GENOMIC DNA]</scope>
    <source>
        <strain evidence="1 2">DSM 100528</strain>
    </source>
</reference>
<sequence>MATEFWSLDGGVLTVDDPGAAAWPVASSAMATRGWLGRAVLQATSSTWLHLHLERYEGMRPTESYHHPSGPVRLMAGPLYGQRDFAYYGDQHALLWESGDVGLMLQADGRSKQWFLDYAQQVRFEANGRSVRARPARSTDWTFEHLRLRGQRLRLTIPDVGSATVADPAEAAKPIRSDRSKRLRSGTLHTFDAQRQQRVVLDAGNTRLEITLIETTVDSAAERLAELRSVDWRP</sequence>
<accession>A0A5S4GW79</accession>
<proteinExistence type="predicted"/>
<gene>
    <name evidence="1" type="ORF">ETD85_08810</name>
</gene>